<keyword evidence="2" id="KW-1133">Transmembrane helix</keyword>
<dbReference type="Proteomes" id="UP001500483">
    <property type="component" value="Unassembled WGS sequence"/>
</dbReference>
<gene>
    <name evidence="3" type="ORF">GCM10020366_25490</name>
</gene>
<evidence type="ECO:0000256" key="2">
    <source>
        <dbReference type="SAM" id="Phobius"/>
    </source>
</evidence>
<accession>A0ABP6RNR2</accession>
<keyword evidence="4" id="KW-1185">Reference proteome</keyword>
<comment type="caution">
    <text evidence="3">The sequence shown here is derived from an EMBL/GenBank/DDBJ whole genome shotgun (WGS) entry which is preliminary data.</text>
</comment>
<keyword evidence="2" id="KW-0472">Membrane</keyword>
<evidence type="ECO:0000256" key="1">
    <source>
        <dbReference type="SAM" id="MobiDB-lite"/>
    </source>
</evidence>
<sequence>MRDGIFGRLAGGRLPGLALVGAALIIIGTPAGELKPRPKSEVDTPAAELSGSTTRWPVSPRPGTRTSPGSGARQRSAPNG</sequence>
<name>A0ABP6RNR2_9PSEU</name>
<evidence type="ECO:0000313" key="3">
    <source>
        <dbReference type="EMBL" id="GAA3357438.1"/>
    </source>
</evidence>
<evidence type="ECO:0000313" key="4">
    <source>
        <dbReference type="Proteomes" id="UP001500483"/>
    </source>
</evidence>
<reference evidence="4" key="1">
    <citation type="journal article" date="2019" name="Int. J. Syst. Evol. Microbiol.">
        <title>The Global Catalogue of Microorganisms (GCM) 10K type strain sequencing project: providing services to taxonomists for standard genome sequencing and annotation.</title>
        <authorList>
            <consortium name="The Broad Institute Genomics Platform"/>
            <consortium name="The Broad Institute Genome Sequencing Center for Infectious Disease"/>
            <person name="Wu L."/>
            <person name="Ma J."/>
        </authorList>
    </citation>
    <scope>NUCLEOTIDE SEQUENCE [LARGE SCALE GENOMIC DNA]</scope>
    <source>
        <strain evidence="4">JCM 9687</strain>
    </source>
</reference>
<feature type="transmembrane region" description="Helical" evidence="2">
    <location>
        <begin position="12"/>
        <end position="31"/>
    </location>
</feature>
<dbReference type="EMBL" id="BAAAYK010000038">
    <property type="protein sequence ID" value="GAA3357438.1"/>
    <property type="molecule type" value="Genomic_DNA"/>
</dbReference>
<protein>
    <submittedName>
        <fullName evidence="3">Uncharacterized protein</fullName>
    </submittedName>
</protein>
<keyword evidence="2" id="KW-0812">Transmembrane</keyword>
<proteinExistence type="predicted"/>
<organism evidence="3 4">
    <name type="scientific">Saccharopolyspora gregorii</name>
    <dbReference type="NCBI Taxonomy" id="33914"/>
    <lineage>
        <taxon>Bacteria</taxon>
        <taxon>Bacillati</taxon>
        <taxon>Actinomycetota</taxon>
        <taxon>Actinomycetes</taxon>
        <taxon>Pseudonocardiales</taxon>
        <taxon>Pseudonocardiaceae</taxon>
        <taxon>Saccharopolyspora</taxon>
    </lineage>
</organism>
<feature type="region of interest" description="Disordered" evidence="1">
    <location>
        <begin position="30"/>
        <end position="80"/>
    </location>
</feature>